<keyword evidence="8 9" id="KW-0472">Membrane</keyword>
<dbReference type="InterPro" id="IPR012902">
    <property type="entry name" value="N_methyl_site"/>
</dbReference>
<reference evidence="10" key="1">
    <citation type="submission" date="2020-09" db="EMBL/GenBank/DDBJ databases">
        <title>Desulfogranum mesoprofundum gen. nov., sp. nov., a novel mesophilic, sulfate-reducing chemolithoautotroph isolated from a deep-sea hydrothermal vent chimney in the Suiyo Seamount.</title>
        <authorList>
            <person name="Hashimoto Y."/>
            <person name="Nakagawa S."/>
        </authorList>
    </citation>
    <scope>NUCLEOTIDE SEQUENCE</scope>
    <source>
        <strain evidence="10">KT2</strain>
    </source>
</reference>
<keyword evidence="3" id="KW-1003">Cell membrane</keyword>
<dbReference type="KEGG" id="dbk:DGMP_24430"/>
<dbReference type="Proteomes" id="UP000826725">
    <property type="component" value="Chromosome"/>
</dbReference>
<dbReference type="PANTHER" id="PTHR38779:SF2">
    <property type="entry name" value="TYPE II SECRETION SYSTEM PROTEIN I-RELATED"/>
    <property type="match status" value="1"/>
</dbReference>
<dbReference type="GO" id="GO:0015628">
    <property type="term" value="P:protein secretion by the type II secretion system"/>
    <property type="evidence" value="ECO:0007669"/>
    <property type="project" value="InterPro"/>
</dbReference>
<protein>
    <recommendedName>
        <fullName evidence="12">General secretion pathway protein I</fullName>
    </recommendedName>
</protein>
<comment type="subcellular location">
    <subcellularLocation>
        <location evidence="1">Cell inner membrane</location>
        <topology evidence="1">Single-pass membrane protein</topology>
    </subcellularLocation>
</comment>
<evidence type="ECO:0000256" key="3">
    <source>
        <dbReference type="ARBA" id="ARBA00022475"/>
    </source>
</evidence>
<evidence type="ECO:0000256" key="4">
    <source>
        <dbReference type="ARBA" id="ARBA00022481"/>
    </source>
</evidence>
<dbReference type="GO" id="GO:0015627">
    <property type="term" value="C:type II protein secretion system complex"/>
    <property type="evidence" value="ECO:0007669"/>
    <property type="project" value="InterPro"/>
</dbReference>
<evidence type="ECO:0000256" key="2">
    <source>
        <dbReference type="ARBA" id="ARBA00008358"/>
    </source>
</evidence>
<dbReference type="RefSeq" id="WP_228854174.1">
    <property type="nucleotide sequence ID" value="NZ_AP024086.1"/>
</dbReference>
<accession>A0A8D5FJ54</accession>
<feature type="transmembrane region" description="Helical" evidence="9">
    <location>
        <begin position="15"/>
        <end position="37"/>
    </location>
</feature>
<evidence type="ECO:0008006" key="12">
    <source>
        <dbReference type="Google" id="ProtNLM"/>
    </source>
</evidence>
<dbReference type="Pfam" id="PF07963">
    <property type="entry name" value="N_methyl"/>
    <property type="match status" value="1"/>
</dbReference>
<evidence type="ECO:0000313" key="10">
    <source>
        <dbReference type="EMBL" id="BCL61750.1"/>
    </source>
</evidence>
<gene>
    <name evidence="10" type="ORF">DGMP_24430</name>
</gene>
<dbReference type="EMBL" id="AP024086">
    <property type="protein sequence ID" value="BCL61750.1"/>
    <property type="molecule type" value="Genomic_DNA"/>
</dbReference>
<evidence type="ECO:0000313" key="11">
    <source>
        <dbReference type="Proteomes" id="UP000826725"/>
    </source>
</evidence>
<dbReference type="AlphaFoldDB" id="A0A8D5FJ54"/>
<dbReference type="GO" id="GO:0005886">
    <property type="term" value="C:plasma membrane"/>
    <property type="evidence" value="ECO:0007669"/>
    <property type="project" value="UniProtKB-SubCell"/>
</dbReference>
<organism evidence="10 11">
    <name type="scientific">Desulfomarina profundi</name>
    <dbReference type="NCBI Taxonomy" id="2772557"/>
    <lineage>
        <taxon>Bacteria</taxon>
        <taxon>Pseudomonadati</taxon>
        <taxon>Thermodesulfobacteriota</taxon>
        <taxon>Desulfobulbia</taxon>
        <taxon>Desulfobulbales</taxon>
        <taxon>Desulfobulbaceae</taxon>
        <taxon>Desulfomarina</taxon>
    </lineage>
</organism>
<dbReference type="NCBIfam" id="TIGR02532">
    <property type="entry name" value="IV_pilin_GFxxxE"/>
    <property type="match status" value="1"/>
</dbReference>
<proteinExistence type="inferred from homology"/>
<dbReference type="PROSITE" id="PS00409">
    <property type="entry name" value="PROKAR_NTER_METHYL"/>
    <property type="match status" value="1"/>
</dbReference>
<evidence type="ECO:0000256" key="6">
    <source>
        <dbReference type="ARBA" id="ARBA00022692"/>
    </source>
</evidence>
<evidence type="ECO:0000256" key="7">
    <source>
        <dbReference type="ARBA" id="ARBA00022989"/>
    </source>
</evidence>
<dbReference type="InterPro" id="IPR010052">
    <property type="entry name" value="T2SS_protein-GspI"/>
</dbReference>
<evidence type="ECO:0000256" key="9">
    <source>
        <dbReference type="SAM" id="Phobius"/>
    </source>
</evidence>
<evidence type="ECO:0000256" key="1">
    <source>
        <dbReference type="ARBA" id="ARBA00004377"/>
    </source>
</evidence>
<keyword evidence="5" id="KW-0997">Cell inner membrane</keyword>
<evidence type="ECO:0000256" key="8">
    <source>
        <dbReference type="ARBA" id="ARBA00023136"/>
    </source>
</evidence>
<keyword evidence="4" id="KW-0488">Methylation</keyword>
<keyword evidence="11" id="KW-1185">Reference proteome</keyword>
<name>A0A8D5FJ54_9BACT</name>
<comment type="similarity">
    <text evidence="2">Belongs to the GSP I family.</text>
</comment>
<evidence type="ECO:0000256" key="5">
    <source>
        <dbReference type="ARBA" id="ARBA00022519"/>
    </source>
</evidence>
<keyword evidence="6 9" id="KW-0812">Transmembrane</keyword>
<dbReference type="PANTHER" id="PTHR38779">
    <property type="entry name" value="TYPE II SECRETION SYSTEM PROTEIN I-RELATED"/>
    <property type="match status" value="1"/>
</dbReference>
<sequence>MPDRTYAIENRQNCAGFTLLEVMIAVAIMAIALVSLYGSQSMGLSYAIEARFYSVAASLAETKMAELQSGVTGSAQVNGDFGEKYPGYTWQVSIDEVALREIVASAAPWKKLEKIDLQVQQNGSPYSYTLRYYRATGHE</sequence>
<keyword evidence="7 9" id="KW-1133">Transmembrane helix</keyword>